<feature type="chain" id="PRO_5009314471" evidence="1">
    <location>
        <begin position="18"/>
        <end position="94"/>
    </location>
</feature>
<dbReference type="WBParaSite" id="L893_g3557.t1">
    <property type="protein sequence ID" value="L893_g3557.t1"/>
    <property type="gene ID" value="L893_g3557"/>
</dbReference>
<accession>A0A1I8AAT8</accession>
<organism evidence="2 3">
    <name type="scientific">Steinernema glaseri</name>
    <dbReference type="NCBI Taxonomy" id="37863"/>
    <lineage>
        <taxon>Eukaryota</taxon>
        <taxon>Metazoa</taxon>
        <taxon>Ecdysozoa</taxon>
        <taxon>Nematoda</taxon>
        <taxon>Chromadorea</taxon>
        <taxon>Rhabditida</taxon>
        <taxon>Tylenchina</taxon>
        <taxon>Panagrolaimomorpha</taxon>
        <taxon>Strongyloidoidea</taxon>
        <taxon>Steinernematidae</taxon>
        <taxon>Steinernema</taxon>
    </lineage>
</organism>
<dbReference type="AlphaFoldDB" id="A0A1I8AAT8"/>
<sequence>MRLASVVVLLLLHQVAAVVDPEFFRWEGKLTPVHMCFAPCQIITTRLPGPQKEFCACESVGHRRFLKFNYYVRAGIKVYDSNKSTGRRFRWAER</sequence>
<keyword evidence="1" id="KW-0732">Signal</keyword>
<name>A0A1I8AAT8_9BILA</name>
<reference evidence="3" key="1">
    <citation type="submission" date="2016-11" db="UniProtKB">
        <authorList>
            <consortium name="WormBaseParasite"/>
        </authorList>
    </citation>
    <scope>IDENTIFICATION</scope>
</reference>
<proteinExistence type="predicted"/>
<feature type="signal peptide" evidence="1">
    <location>
        <begin position="1"/>
        <end position="17"/>
    </location>
</feature>
<protein>
    <submittedName>
        <fullName evidence="3">Secreted protein</fullName>
    </submittedName>
</protein>
<evidence type="ECO:0000313" key="2">
    <source>
        <dbReference type="Proteomes" id="UP000095287"/>
    </source>
</evidence>
<keyword evidence="2" id="KW-1185">Reference proteome</keyword>
<dbReference type="Proteomes" id="UP000095287">
    <property type="component" value="Unplaced"/>
</dbReference>
<evidence type="ECO:0000256" key="1">
    <source>
        <dbReference type="SAM" id="SignalP"/>
    </source>
</evidence>
<evidence type="ECO:0000313" key="3">
    <source>
        <dbReference type="WBParaSite" id="L893_g3557.t1"/>
    </source>
</evidence>